<dbReference type="Gene3D" id="1.10.1790.20">
    <property type="match status" value="1"/>
</dbReference>
<evidence type="ECO:0000313" key="3">
    <source>
        <dbReference type="Proteomes" id="UP000238153"/>
    </source>
</evidence>
<dbReference type="EMBL" id="PGWX01000586">
    <property type="protein sequence ID" value="PPJ68883.1"/>
    <property type="molecule type" value="Genomic_DNA"/>
</dbReference>
<name>A0A7Z1SA43_STAHA</name>
<dbReference type="GO" id="GO:0003899">
    <property type="term" value="F:DNA-directed RNA polymerase activity"/>
    <property type="evidence" value="ECO:0007669"/>
    <property type="project" value="InterPro"/>
</dbReference>
<dbReference type="Pfam" id="PF04998">
    <property type="entry name" value="RNA_pol_Rpb1_5"/>
    <property type="match status" value="1"/>
</dbReference>
<feature type="non-terminal residue" evidence="2">
    <location>
        <position position="172"/>
    </location>
</feature>
<proteinExistence type="predicted"/>
<reference evidence="2 3" key="1">
    <citation type="submission" date="2017-11" db="EMBL/GenBank/DDBJ databases">
        <authorList>
            <person name="Founou R.C."/>
            <person name="Founou L."/>
            <person name="Allam M."/>
            <person name="Ismail A."/>
            <person name="Essack S.Y."/>
        </authorList>
    </citation>
    <scope>NUCLEOTIDE SEQUENCE [LARGE SCALE GENOMIC DNA]</scope>
    <source>
        <strain evidence="2 3">G811N2B1</strain>
    </source>
</reference>
<evidence type="ECO:0000313" key="2">
    <source>
        <dbReference type="EMBL" id="PPJ68883.1"/>
    </source>
</evidence>
<organism evidence="2 3">
    <name type="scientific">Staphylococcus haemolyticus</name>
    <dbReference type="NCBI Taxonomy" id="1283"/>
    <lineage>
        <taxon>Bacteria</taxon>
        <taxon>Bacillati</taxon>
        <taxon>Bacillota</taxon>
        <taxon>Bacilli</taxon>
        <taxon>Bacillales</taxon>
        <taxon>Staphylococcaceae</taxon>
        <taxon>Staphylococcus</taxon>
    </lineage>
</organism>
<feature type="non-terminal residue" evidence="2">
    <location>
        <position position="1"/>
    </location>
</feature>
<dbReference type="InterPro" id="IPR007081">
    <property type="entry name" value="RNA_pol_Rpb1_5"/>
</dbReference>
<keyword evidence="2" id="KW-0804">Transcription</keyword>
<dbReference type="Proteomes" id="UP000238153">
    <property type="component" value="Unassembled WGS sequence"/>
</dbReference>
<feature type="domain" description="RNA polymerase Rpb1" evidence="1">
    <location>
        <begin position="6"/>
        <end position="125"/>
    </location>
</feature>
<accession>A0A7Z1SA43</accession>
<dbReference type="CDD" id="cd02655">
    <property type="entry name" value="RNAP_beta'_C"/>
    <property type="match status" value="1"/>
</dbReference>
<dbReference type="GO" id="GO:0006351">
    <property type="term" value="P:DNA-templated transcription"/>
    <property type="evidence" value="ECO:0007669"/>
    <property type="project" value="InterPro"/>
</dbReference>
<sequence>PYTARMKVAEGDIIHRGAPLTEGSIDPKQLLQVRDVLSVENYLLREVQRVYRMQGVEIGDKHIEVMVRQMLRKIRVMDPGDTEILPGTLMDIAEFKDRNYDTLVAGGVPATSRPVLLGITKASLETNSFLSAASFQETTRVLTDAAIRGKKDPLLGLKENVIIGKIIPAGTG</sequence>
<dbReference type="SUPFAM" id="SSF64484">
    <property type="entry name" value="beta and beta-prime subunits of DNA dependent RNA-polymerase"/>
    <property type="match status" value="1"/>
</dbReference>
<dbReference type="PANTHER" id="PTHR48443">
    <property type="entry name" value="DNA-DIRECTED RNA POLYMERASE SUBUNIT BETA"/>
    <property type="match status" value="1"/>
</dbReference>
<dbReference type="GO" id="GO:0000428">
    <property type="term" value="C:DNA-directed RNA polymerase complex"/>
    <property type="evidence" value="ECO:0007669"/>
    <property type="project" value="UniProtKB-KW"/>
</dbReference>
<dbReference type="GO" id="GO:0003677">
    <property type="term" value="F:DNA binding"/>
    <property type="evidence" value="ECO:0007669"/>
    <property type="project" value="InterPro"/>
</dbReference>
<evidence type="ECO:0000259" key="1">
    <source>
        <dbReference type="Pfam" id="PF04998"/>
    </source>
</evidence>
<protein>
    <submittedName>
        <fullName evidence="2">DNA-directed RNA polymerase subunit beta</fullName>
    </submittedName>
</protein>
<dbReference type="AlphaFoldDB" id="A0A7Z1SA43"/>
<dbReference type="PANTHER" id="PTHR48443:SF1">
    <property type="entry name" value="DNA-DIRECTED RNA POLYMERASE SUBUNIT BETA"/>
    <property type="match status" value="1"/>
</dbReference>
<dbReference type="Gene3D" id="1.10.150.390">
    <property type="match status" value="1"/>
</dbReference>
<comment type="caution">
    <text evidence="2">The sequence shown here is derived from an EMBL/GenBank/DDBJ whole genome shotgun (WGS) entry which is preliminary data.</text>
</comment>
<keyword evidence="2" id="KW-0240">DNA-directed RNA polymerase</keyword>
<gene>
    <name evidence="2" type="ORF">CV019_14970</name>
</gene>